<proteinExistence type="predicted"/>
<dbReference type="OrthoDB" id="2626014at2759"/>
<dbReference type="Gene3D" id="3.60.110.10">
    <property type="entry name" value="Carbon-nitrogen hydrolase"/>
    <property type="match status" value="1"/>
</dbReference>
<dbReference type="InterPro" id="IPR036526">
    <property type="entry name" value="C-N_Hydrolase_sf"/>
</dbReference>
<organism evidence="2 3">
    <name type="scientific">Pholiota conissans</name>
    <dbReference type="NCBI Taxonomy" id="109636"/>
    <lineage>
        <taxon>Eukaryota</taxon>
        <taxon>Fungi</taxon>
        <taxon>Dikarya</taxon>
        <taxon>Basidiomycota</taxon>
        <taxon>Agaricomycotina</taxon>
        <taxon>Agaricomycetes</taxon>
        <taxon>Agaricomycetidae</taxon>
        <taxon>Agaricales</taxon>
        <taxon>Agaricineae</taxon>
        <taxon>Strophariaceae</taxon>
        <taxon>Pholiota</taxon>
    </lineage>
</organism>
<name>A0A9P5YZS6_9AGAR</name>
<protein>
    <recommendedName>
        <fullName evidence="4">CN hydrolase domain-containing protein</fullName>
    </recommendedName>
</protein>
<dbReference type="EMBL" id="MU155258">
    <property type="protein sequence ID" value="KAF9477524.1"/>
    <property type="molecule type" value="Genomic_DNA"/>
</dbReference>
<evidence type="ECO:0000313" key="2">
    <source>
        <dbReference type="EMBL" id="KAF9477524.1"/>
    </source>
</evidence>
<accession>A0A9P5YZS6</accession>
<reference evidence="2" key="1">
    <citation type="submission" date="2020-11" db="EMBL/GenBank/DDBJ databases">
        <authorList>
            <consortium name="DOE Joint Genome Institute"/>
            <person name="Ahrendt S."/>
            <person name="Riley R."/>
            <person name="Andreopoulos W."/>
            <person name="Labutti K."/>
            <person name="Pangilinan J."/>
            <person name="Ruiz-Duenas F.J."/>
            <person name="Barrasa J.M."/>
            <person name="Sanchez-Garcia M."/>
            <person name="Camarero S."/>
            <person name="Miyauchi S."/>
            <person name="Serrano A."/>
            <person name="Linde D."/>
            <person name="Babiker R."/>
            <person name="Drula E."/>
            <person name="Ayuso-Fernandez I."/>
            <person name="Pacheco R."/>
            <person name="Padilla G."/>
            <person name="Ferreira P."/>
            <person name="Barriuso J."/>
            <person name="Kellner H."/>
            <person name="Castanera R."/>
            <person name="Alfaro M."/>
            <person name="Ramirez L."/>
            <person name="Pisabarro A.G."/>
            <person name="Kuo A."/>
            <person name="Tritt A."/>
            <person name="Lipzen A."/>
            <person name="He G."/>
            <person name="Yan M."/>
            <person name="Ng V."/>
            <person name="Cullen D."/>
            <person name="Martin F."/>
            <person name="Rosso M.-N."/>
            <person name="Henrissat B."/>
            <person name="Hibbett D."/>
            <person name="Martinez A.T."/>
            <person name="Grigoriev I.V."/>
        </authorList>
    </citation>
    <scope>NUCLEOTIDE SEQUENCE</scope>
    <source>
        <strain evidence="2">CIRM-BRFM 674</strain>
    </source>
</reference>
<keyword evidence="1" id="KW-1133">Transmembrane helix</keyword>
<evidence type="ECO:0008006" key="4">
    <source>
        <dbReference type="Google" id="ProtNLM"/>
    </source>
</evidence>
<keyword evidence="1" id="KW-0812">Transmembrane</keyword>
<gene>
    <name evidence="2" type="ORF">BDN70DRAFT_934153</name>
</gene>
<sequence length="544" mass="59215">MILLLSTLTTYAPILFRRDTDAQWAKVILLGIILASGSSAYRLGASLQALSTPGGSIASLFGISLGLSSLSLASIFIAAKGSLRFASPWSRVTLFPAIWATLWCIVSHINPVGYLATWSIAKNTDVYNWITPYVGPAGKDWVVAAWAIVVSETLTQWFMEPQDGEYGPLLSSAPRILCNSKSTKILGILLTILFVPSIIQPNLPPLVSNIDTRTPLSVGCVLPSYQTYKKHVLSFDDYFTETKKLASMARVILWPEGAVTFNSVQERDHAFASIRTNLQHKIYIGVSFEETVSDPVDPTGRTSMTRTGLAVISAASSTPHLVYYKRHLVPGGESFRLRHSGNEPTLFEGELPRPNPVPKPDWGNAPNFTRPILMTSSICLDFAIPSPFAALDRKPGLILAPARTWDRTVGHAMWLQAKQRAAELNTMILWCDGGEGGVSGVAGGGIEEVTQVGSGSFVRNIAIPHPFNSERTVYARFGSLGLIFFWILIYVGAPQQSLATAFHYMQVTTRRRQSMAAVAQYRGGGTQVIEGPSVTEGDLLGIDQ</sequence>
<feature type="transmembrane region" description="Helical" evidence="1">
    <location>
        <begin position="185"/>
        <end position="203"/>
    </location>
</feature>
<dbReference type="Proteomes" id="UP000807469">
    <property type="component" value="Unassembled WGS sequence"/>
</dbReference>
<feature type="transmembrane region" description="Helical" evidence="1">
    <location>
        <begin position="27"/>
        <end position="45"/>
    </location>
</feature>
<feature type="transmembrane region" description="Helical" evidence="1">
    <location>
        <begin position="57"/>
        <end position="77"/>
    </location>
</feature>
<evidence type="ECO:0000313" key="3">
    <source>
        <dbReference type="Proteomes" id="UP000807469"/>
    </source>
</evidence>
<comment type="caution">
    <text evidence="2">The sequence shown here is derived from an EMBL/GenBank/DDBJ whole genome shotgun (WGS) entry which is preliminary data.</text>
</comment>
<evidence type="ECO:0000256" key="1">
    <source>
        <dbReference type="SAM" id="Phobius"/>
    </source>
</evidence>
<dbReference type="AlphaFoldDB" id="A0A9P5YZS6"/>
<keyword evidence="3" id="KW-1185">Reference proteome</keyword>
<dbReference type="SUPFAM" id="SSF56317">
    <property type="entry name" value="Carbon-nitrogen hydrolase"/>
    <property type="match status" value="1"/>
</dbReference>
<feature type="transmembrane region" description="Helical" evidence="1">
    <location>
        <begin position="97"/>
        <end position="116"/>
    </location>
</feature>
<keyword evidence="1" id="KW-0472">Membrane</keyword>